<evidence type="ECO:0008006" key="7">
    <source>
        <dbReference type="Google" id="ProtNLM"/>
    </source>
</evidence>
<comment type="caution">
    <text evidence="5">The sequence shown here is derived from an EMBL/GenBank/DDBJ whole genome shotgun (WGS) entry which is preliminary data.</text>
</comment>
<dbReference type="PANTHER" id="PTHR24366">
    <property type="entry name" value="IG(IMMUNOGLOBULIN) AND LRR(LEUCINE RICH REPEAT) DOMAINS"/>
    <property type="match status" value="1"/>
</dbReference>
<dbReference type="InterPro" id="IPR032675">
    <property type="entry name" value="LRR_dom_sf"/>
</dbReference>
<dbReference type="EMBL" id="MRZV01000121">
    <property type="protein sequence ID" value="PIK58149.1"/>
    <property type="molecule type" value="Genomic_DNA"/>
</dbReference>
<feature type="compositionally biased region" description="Low complexity" evidence="3">
    <location>
        <begin position="466"/>
        <end position="476"/>
    </location>
</feature>
<feature type="region of interest" description="Disordered" evidence="3">
    <location>
        <begin position="327"/>
        <end position="349"/>
    </location>
</feature>
<dbReference type="Proteomes" id="UP000230750">
    <property type="component" value="Unassembled WGS sequence"/>
</dbReference>
<dbReference type="Gene3D" id="3.80.10.10">
    <property type="entry name" value="Ribonuclease Inhibitor"/>
    <property type="match status" value="2"/>
</dbReference>
<proteinExistence type="predicted"/>
<gene>
    <name evidence="5" type="ORF">BSL78_04949</name>
</gene>
<dbReference type="AlphaFoldDB" id="A0A2G8LD07"/>
<dbReference type="PANTHER" id="PTHR24366:SF170">
    <property type="entry name" value="RE50361P"/>
    <property type="match status" value="1"/>
</dbReference>
<evidence type="ECO:0000256" key="4">
    <source>
        <dbReference type="SAM" id="Phobius"/>
    </source>
</evidence>
<evidence type="ECO:0000256" key="1">
    <source>
        <dbReference type="ARBA" id="ARBA00022614"/>
    </source>
</evidence>
<keyword evidence="1" id="KW-0433">Leucine-rich repeat</keyword>
<sequence length="521" mass="58860">MVSIVRVLRKYRVKGPLELDCSGHGLRNISGISSCGSLKPFGRLNFSHNKFTQFNLGDFLSLNISELVLDISYNQITVVDTFSGEIRFRKLILNLSNNIIESLNDTTFLHIGLADHYEIDVSYNNLKKVRIVDRARQNRVATFLLGNNKITAISIEILSFITKNVSVDLQNNNITKINENQVRDWQYIIYSLNLKGNPWNCDCLQRFIANENSSLRIILGLPDSVGPLCQEPLHVKGRPLLSLSQNEFGCYTVLNPRVGERVEIVCPNTSGDVNWMIYRGSDLIKSSLSVRTYQPIVIESMGAEWEGRYTCTNSNGAQHEIELSLYPSSTSPTVDDQTTPLTRQEELGQKGGNPLPALVVLSMLVIIISAALVITCIMYYRLPKHRDTASDNEIRQPSPPKLHVIGRAVSKPESAVNVKKVGPAGYQENDNEGFYQNDSKHRANKSKGHIGPPRYERDRPREVQAGASSASYYSISRRGHDETRDSQFDYEFIDEHDDRYLALNINERHQSRGTYQPIIKR</sequence>
<keyword evidence="6" id="KW-1185">Reference proteome</keyword>
<feature type="compositionally biased region" description="Polar residues" evidence="3">
    <location>
        <begin position="327"/>
        <end position="342"/>
    </location>
</feature>
<name>A0A2G8LD07_STIJA</name>
<accession>A0A2G8LD07</accession>
<organism evidence="5 6">
    <name type="scientific">Stichopus japonicus</name>
    <name type="common">Sea cucumber</name>
    <dbReference type="NCBI Taxonomy" id="307972"/>
    <lineage>
        <taxon>Eukaryota</taxon>
        <taxon>Metazoa</taxon>
        <taxon>Echinodermata</taxon>
        <taxon>Eleutherozoa</taxon>
        <taxon>Echinozoa</taxon>
        <taxon>Holothuroidea</taxon>
        <taxon>Aspidochirotacea</taxon>
        <taxon>Aspidochirotida</taxon>
        <taxon>Stichopodidae</taxon>
        <taxon>Apostichopus</taxon>
    </lineage>
</organism>
<feature type="region of interest" description="Disordered" evidence="3">
    <location>
        <begin position="423"/>
        <end position="481"/>
    </location>
</feature>
<keyword evidence="2" id="KW-0677">Repeat</keyword>
<evidence type="ECO:0000313" key="5">
    <source>
        <dbReference type="EMBL" id="PIK58149.1"/>
    </source>
</evidence>
<reference evidence="5 6" key="1">
    <citation type="journal article" date="2017" name="PLoS Biol.">
        <title>The sea cucumber genome provides insights into morphological evolution and visceral regeneration.</title>
        <authorList>
            <person name="Zhang X."/>
            <person name="Sun L."/>
            <person name="Yuan J."/>
            <person name="Sun Y."/>
            <person name="Gao Y."/>
            <person name="Zhang L."/>
            <person name="Li S."/>
            <person name="Dai H."/>
            <person name="Hamel J.F."/>
            <person name="Liu C."/>
            <person name="Yu Y."/>
            <person name="Liu S."/>
            <person name="Lin W."/>
            <person name="Guo K."/>
            <person name="Jin S."/>
            <person name="Xu P."/>
            <person name="Storey K.B."/>
            <person name="Huan P."/>
            <person name="Zhang T."/>
            <person name="Zhou Y."/>
            <person name="Zhang J."/>
            <person name="Lin C."/>
            <person name="Li X."/>
            <person name="Xing L."/>
            <person name="Huo D."/>
            <person name="Sun M."/>
            <person name="Wang L."/>
            <person name="Mercier A."/>
            <person name="Li F."/>
            <person name="Yang H."/>
            <person name="Xiang J."/>
        </authorList>
    </citation>
    <scope>NUCLEOTIDE SEQUENCE [LARGE SCALE GENOMIC DNA]</scope>
    <source>
        <strain evidence="5">Shaxun</strain>
        <tissue evidence="5">Muscle</tissue>
    </source>
</reference>
<evidence type="ECO:0000256" key="2">
    <source>
        <dbReference type="ARBA" id="ARBA00022737"/>
    </source>
</evidence>
<dbReference type="OrthoDB" id="6159398at2759"/>
<dbReference type="STRING" id="307972.A0A2G8LD07"/>
<feature type="transmembrane region" description="Helical" evidence="4">
    <location>
        <begin position="355"/>
        <end position="380"/>
    </location>
</feature>
<keyword evidence="4" id="KW-0472">Membrane</keyword>
<keyword evidence="4" id="KW-1133">Transmembrane helix</keyword>
<evidence type="ECO:0000256" key="3">
    <source>
        <dbReference type="SAM" id="MobiDB-lite"/>
    </source>
</evidence>
<protein>
    <recommendedName>
        <fullName evidence="7">Ig-like domain-containing protein</fullName>
    </recommendedName>
</protein>
<dbReference type="SUPFAM" id="SSF52058">
    <property type="entry name" value="L domain-like"/>
    <property type="match status" value="1"/>
</dbReference>
<keyword evidence="4" id="KW-0812">Transmembrane</keyword>
<evidence type="ECO:0000313" key="6">
    <source>
        <dbReference type="Proteomes" id="UP000230750"/>
    </source>
</evidence>